<dbReference type="Proteomes" id="UP001151002">
    <property type="component" value="Unassembled WGS sequence"/>
</dbReference>
<evidence type="ECO:0000256" key="1">
    <source>
        <dbReference type="SAM" id="MobiDB-lite"/>
    </source>
</evidence>
<reference evidence="2" key="1">
    <citation type="submission" date="2022-11" db="EMBL/GenBank/DDBJ databases">
        <authorList>
            <person name="Somphong A."/>
            <person name="Phongsopitanun W."/>
        </authorList>
    </citation>
    <scope>NUCLEOTIDE SEQUENCE</scope>
    <source>
        <strain evidence="2">Pm04-4</strain>
    </source>
</reference>
<keyword evidence="3" id="KW-1185">Reference proteome</keyword>
<feature type="region of interest" description="Disordered" evidence="1">
    <location>
        <begin position="28"/>
        <end position="53"/>
    </location>
</feature>
<feature type="region of interest" description="Disordered" evidence="1">
    <location>
        <begin position="125"/>
        <end position="146"/>
    </location>
</feature>
<name>A0ABT4ASF4_9ACTN</name>
<dbReference type="RefSeq" id="WP_267561016.1">
    <property type="nucleotide sequence ID" value="NZ_JAPNTZ010000001.1"/>
</dbReference>
<dbReference type="EMBL" id="JAPNTZ010000001">
    <property type="protein sequence ID" value="MCY1137182.1"/>
    <property type="molecule type" value="Genomic_DNA"/>
</dbReference>
<evidence type="ECO:0000313" key="3">
    <source>
        <dbReference type="Proteomes" id="UP001151002"/>
    </source>
</evidence>
<evidence type="ECO:0000313" key="2">
    <source>
        <dbReference type="EMBL" id="MCY1137182.1"/>
    </source>
</evidence>
<proteinExistence type="predicted"/>
<protein>
    <submittedName>
        <fullName evidence="2">Uncharacterized protein</fullName>
    </submittedName>
</protein>
<gene>
    <name evidence="2" type="ORF">OWR29_04165</name>
</gene>
<comment type="caution">
    <text evidence="2">The sequence shown here is derived from an EMBL/GenBank/DDBJ whole genome shotgun (WGS) entry which is preliminary data.</text>
</comment>
<feature type="region of interest" description="Disordered" evidence="1">
    <location>
        <begin position="1"/>
        <end position="20"/>
    </location>
</feature>
<sequence length="146" mass="15656">MRFDGNELFGRGADDHGRRRCQGAWRNHKTRGFGANSPLGSVRVGGPAKARLTSSDSRVRIEPLGDEVQMITNADDVGLWSGKVTVTGEGTVTMQVAVTALQADGKAPLAPTKVLPIAIRANEPGRLSVSRRKLRERGEPAGEKAR</sequence>
<feature type="compositionally biased region" description="Basic and acidic residues" evidence="1">
    <location>
        <begin position="136"/>
        <end position="146"/>
    </location>
</feature>
<accession>A0ABT4ASF4</accession>
<organism evidence="2 3">
    <name type="scientific">Paractinoplanes pyxinae</name>
    <dbReference type="NCBI Taxonomy" id="2997416"/>
    <lineage>
        <taxon>Bacteria</taxon>
        <taxon>Bacillati</taxon>
        <taxon>Actinomycetota</taxon>
        <taxon>Actinomycetes</taxon>
        <taxon>Micromonosporales</taxon>
        <taxon>Micromonosporaceae</taxon>
        <taxon>Paractinoplanes</taxon>
    </lineage>
</organism>